<dbReference type="InterPro" id="IPR036452">
    <property type="entry name" value="Ribo_hydro-like"/>
</dbReference>
<organism evidence="3 4">
    <name type="scientific">Acetobacter persici</name>
    <dbReference type="NCBI Taxonomy" id="1076596"/>
    <lineage>
        <taxon>Bacteria</taxon>
        <taxon>Pseudomonadati</taxon>
        <taxon>Pseudomonadota</taxon>
        <taxon>Alphaproteobacteria</taxon>
        <taxon>Acetobacterales</taxon>
        <taxon>Acetobacteraceae</taxon>
        <taxon>Acetobacter</taxon>
    </lineage>
</organism>
<dbReference type="InterPro" id="IPR052775">
    <property type="entry name" value="IUN_hydrolase"/>
</dbReference>
<dbReference type="RefSeq" id="WP_077929842.1">
    <property type="nucleotide sequence ID" value="NZ_CP014687.1"/>
</dbReference>
<evidence type="ECO:0000259" key="2">
    <source>
        <dbReference type="Pfam" id="PF01156"/>
    </source>
</evidence>
<feature type="chain" id="PRO_5012346478" evidence="1">
    <location>
        <begin position="25"/>
        <end position="360"/>
    </location>
</feature>
<dbReference type="GO" id="GO:0016799">
    <property type="term" value="F:hydrolase activity, hydrolyzing N-glycosyl compounds"/>
    <property type="evidence" value="ECO:0007669"/>
    <property type="project" value="InterPro"/>
</dbReference>
<dbReference type="EMBL" id="CP014687">
    <property type="protein sequence ID" value="AQT03901.1"/>
    <property type="molecule type" value="Genomic_DNA"/>
</dbReference>
<evidence type="ECO:0000256" key="1">
    <source>
        <dbReference type="SAM" id="SignalP"/>
    </source>
</evidence>
<proteinExistence type="predicted"/>
<dbReference type="AlphaFoldDB" id="A0A1U9LBT7"/>
<keyword evidence="3" id="KW-0378">Hydrolase</keyword>
<name>A0A1U9LBT7_9PROT</name>
<dbReference type="KEGG" id="aper:A0U91_01415"/>
<dbReference type="Proteomes" id="UP000189055">
    <property type="component" value="Chromosome"/>
</dbReference>
<reference evidence="3 4" key="1">
    <citation type="submission" date="2016-03" db="EMBL/GenBank/DDBJ databases">
        <title>Acetic acid bacteria sequencing.</title>
        <authorList>
            <person name="Brandt J."/>
            <person name="Jakob F."/>
            <person name="Vogel R.F."/>
        </authorList>
    </citation>
    <scope>NUCLEOTIDE SEQUENCE [LARGE SCALE GENOMIC DNA]</scope>
    <source>
        <strain evidence="3 4">TMW2.1084</strain>
    </source>
</reference>
<protein>
    <submittedName>
        <fullName evidence="3">Nucleoside hydrolase</fullName>
    </submittedName>
</protein>
<dbReference type="SUPFAM" id="SSF53590">
    <property type="entry name" value="Nucleoside hydrolase"/>
    <property type="match status" value="1"/>
</dbReference>
<dbReference type="Pfam" id="PF01156">
    <property type="entry name" value="IU_nuc_hydro"/>
    <property type="match status" value="1"/>
</dbReference>
<keyword evidence="1" id="KW-0732">Signal</keyword>
<dbReference type="PANTHER" id="PTHR46190:SF1">
    <property type="entry name" value="SI:CH211-201H21.5"/>
    <property type="match status" value="1"/>
</dbReference>
<evidence type="ECO:0000313" key="4">
    <source>
        <dbReference type="Proteomes" id="UP000189055"/>
    </source>
</evidence>
<dbReference type="InterPro" id="IPR001910">
    <property type="entry name" value="Inosine/uridine_hydrolase_dom"/>
</dbReference>
<sequence>MLSKLRFSTFLAGLFVLLPLHGHAQTPGDANYIIIDNDFAGPGGTNIQSVIPLLGQPDKATVLGFTVVVGDGWENEAAAHLSRFLEIAGSPETLPVVPGATQPLVNSRARLLAWEKSNGKMPWKGAWRGDAPDFQPPVKPLKEGMPDRKLSPETAALFLIRQVHAHPHQITLLAAGPLTNIALAIKLDPEFASLCRRLVFMGAIVDGNLSQVTQSADYYTDFNFMFDPEAASITLEAPFPEVVSVGGVANAIRMTAEIRDQATRTAGPVADYLRQYFHPQPMWDELAAAISVDPALVTDKVVAYMDVDLTHGPNYGYAHVWPESTRPHIGERPVTIVTAVDKARFLKTFVKAANRMNTHG</sequence>
<feature type="signal peptide" evidence="1">
    <location>
        <begin position="1"/>
        <end position="24"/>
    </location>
</feature>
<gene>
    <name evidence="3" type="ORF">A0U91_01415</name>
</gene>
<accession>A0A1U9LBT7</accession>
<evidence type="ECO:0000313" key="3">
    <source>
        <dbReference type="EMBL" id="AQT03901.1"/>
    </source>
</evidence>
<dbReference type="STRING" id="1076596.A0U91_01415"/>
<dbReference type="PANTHER" id="PTHR46190">
    <property type="entry name" value="SI:CH211-201H21.5-RELATED"/>
    <property type="match status" value="1"/>
</dbReference>
<feature type="domain" description="Inosine/uridine-preferring nucleoside hydrolase" evidence="2">
    <location>
        <begin position="33"/>
        <end position="346"/>
    </location>
</feature>
<dbReference type="Gene3D" id="3.90.245.10">
    <property type="entry name" value="Ribonucleoside hydrolase-like"/>
    <property type="match status" value="1"/>
</dbReference>